<dbReference type="PANTHER" id="PTHR46130">
    <property type="entry name" value="LAMGL DOMAIN-CONTAINING PROTEIN"/>
    <property type="match status" value="1"/>
</dbReference>
<dbReference type="GO" id="GO:0007166">
    <property type="term" value="P:cell surface receptor signaling pathway"/>
    <property type="evidence" value="ECO:0007669"/>
    <property type="project" value="TreeGrafter"/>
</dbReference>
<dbReference type="Proteomes" id="UP000662637">
    <property type="component" value="Unassembled WGS sequence"/>
</dbReference>
<dbReference type="AlphaFoldDB" id="A0A5E4AYH3"/>
<gene>
    <name evidence="1" type="ORF">GHT09_009376</name>
    <name evidence="2" type="ORF">MONAX_5E006961</name>
</gene>
<dbReference type="EMBL" id="CABDUW010000193">
    <property type="protein sequence ID" value="VTJ62235.1"/>
    <property type="molecule type" value="Genomic_DNA"/>
</dbReference>
<sequence>MCPAPEVLIHSLSGAPWGAGVGEWERGPEIAKLHWTLTSASLQPFQADGWCDTINNRAYCHYDGGDCCSSTLSSKKVIPFAADCDQDECTCRDPKAEENQ</sequence>
<dbReference type="PANTHER" id="PTHR46130:SF1">
    <property type="entry name" value="PAPPALYSIN-2"/>
    <property type="match status" value="1"/>
</dbReference>
<evidence type="ECO:0000313" key="2">
    <source>
        <dbReference type="EMBL" id="VTJ62235.1"/>
    </source>
</evidence>
<proteinExistence type="predicted"/>
<evidence type="ECO:0008006" key="4">
    <source>
        <dbReference type="Google" id="ProtNLM"/>
    </source>
</evidence>
<evidence type="ECO:0000313" key="3">
    <source>
        <dbReference type="Proteomes" id="UP000335636"/>
    </source>
</evidence>
<dbReference type="Proteomes" id="UP000335636">
    <property type="component" value="Unassembled WGS sequence"/>
</dbReference>
<accession>A0A5E4AYH3</accession>
<dbReference type="GO" id="GO:0004222">
    <property type="term" value="F:metalloendopeptidase activity"/>
    <property type="evidence" value="ECO:0007669"/>
    <property type="project" value="TreeGrafter"/>
</dbReference>
<dbReference type="GO" id="GO:0006508">
    <property type="term" value="P:proteolysis"/>
    <property type="evidence" value="ECO:0007669"/>
    <property type="project" value="TreeGrafter"/>
</dbReference>
<keyword evidence="3" id="KW-1185">Reference proteome</keyword>
<reference evidence="2 3" key="1">
    <citation type="submission" date="2019-04" db="EMBL/GenBank/DDBJ databases">
        <authorList>
            <person name="Alioto T."/>
            <person name="Alioto T."/>
        </authorList>
    </citation>
    <scope>NUCLEOTIDE SEQUENCE [LARGE SCALE GENOMIC DNA]</scope>
</reference>
<name>A0A5E4AYH3_MARMO</name>
<dbReference type="EMBL" id="WJEC01001169">
    <property type="protein sequence ID" value="KAF7479499.1"/>
    <property type="molecule type" value="Genomic_DNA"/>
</dbReference>
<dbReference type="InterPro" id="IPR043543">
    <property type="entry name" value="PAPPA/PAPPA2"/>
</dbReference>
<organism evidence="2 3">
    <name type="scientific">Marmota monax</name>
    <name type="common">Woodchuck</name>
    <dbReference type="NCBI Taxonomy" id="9995"/>
    <lineage>
        <taxon>Eukaryota</taxon>
        <taxon>Metazoa</taxon>
        <taxon>Chordata</taxon>
        <taxon>Craniata</taxon>
        <taxon>Vertebrata</taxon>
        <taxon>Euteleostomi</taxon>
        <taxon>Mammalia</taxon>
        <taxon>Eutheria</taxon>
        <taxon>Euarchontoglires</taxon>
        <taxon>Glires</taxon>
        <taxon>Rodentia</taxon>
        <taxon>Sciuromorpha</taxon>
        <taxon>Sciuridae</taxon>
        <taxon>Xerinae</taxon>
        <taxon>Marmotini</taxon>
        <taxon>Marmota</taxon>
    </lineage>
</organism>
<evidence type="ECO:0000313" key="1">
    <source>
        <dbReference type="EMBL" id="KAF7479499.1"/>
    </source>
</evidence>
<dbReference type="GO" id="GO:0005615">
    <property type="term" value="C:extracellular space"/>
    <property type="evidence" value="ECO:0007669"/>
    <property type="project" value="TreeGrafter"/>
</dbReference>
<reference evidence="1" key="2">
    <citation type="submission" date="2020-08" db="EMBL/GenBank/DDBJ databases">
        <authorList>
            <person name="Shumante A."/>
            <person name="Zimin A.V."/>
            <person name="Puiu D."/>
            <person name="Salzberg S.L."/>
        </authorList>
    </citation>
    <scope>NUCLEOTIDE SEQUENCE</scope>
    <source>
        <strain evidence="1">WC2-LM</strain>
        <tissue evidence="1">Liver</tissue>
    </source>
</reference>
<protein>
    <recommendedName>
        <fullName evidence="4">LNR domain-containing protein</fullName>
    </recommendedName>
</protein>